<name>A0AAE0H0U0_9CHLO</name>
<sequence length="70" mass="7817">MVGNLAQCHDAFTKLERRVAALHAAPKAEVAPYPGAPRPEAASWRELVYPFRSLRETLTSLHEVSLFTLQ</sequence>
<keyword evidence="2" id="KW-1185">Reference proteome</keyword>
<evidence type="ECO:0000313" key="1">
    <source>
        <dbReference type="EMBL" id="KAK3287786.1"/>
    </source>
</evidence>
<organism evidence="1 2">
    <name type="scientific">Cymbomonas tetramitiformis</name>
    <dbReference type="NCBI Taxonomy" id="36881"/>
    <lineage>
        <taxon>Eukaryota</taxon>
        <taxon>Viridiplantae</taxon>
        <taxon>Chlorophyta</taxon>
        <taxon>Pyramimonadophyceae</taxon>
        <taxon>Pyramimonadales</taxon>
        <taxon>Pyramimonadaceae</taxon>
        <taxon>Cymbomonas</taxon>
    </lineage>
</organism>
<dbReference type="Proteomes" id="UP001190700">
    <property type="component" value="Unassembled WGS sequence"/>
</dbReference>
<protein>
    <submittedName>
        <fullName evidence="1">Uncharacterized protein</fullName>
    </submittedName>
</protein>
<dbReference type="AlphaFoldDB" id="A0AAE0H0U0"/>
<comment type="caution">
    <text evidence="1">The sequence shown here is derived from an EMBL/GenBank/DDBJ whole genome shotgun (WGS) entry which is preliminary data.</text>
</comment>
<reference evidence="1 2" key="1">
    <citation type="journal article" date="2015" name="Genome Biol. Evol.">
        <title>Comparative Genomics of a Bacterivorous Green Alga Reveals Evolutionary Causalities and Consequences of Phago-Mixotrophic Mode of Nutrition.</title>
        <authorList>
            <person name="Burns J.A."/>
            <person name="Paasch A."/>
            <person name="Narechania A."/>
            <person name="Kim E."/>
        </authorList>
    </citation>
    <scope>NUCLEOTIDE SEQUENCE [LARGE SCALE GENOMIC DNA]</scope>
    <source>
        <strain evidence="1 2">PLY_AMNH</strain>
    </source>
</reference>
<proteinExistence type="predicted"/>
<accession>A0AAE0H0U0</accession>
<dbReference type="EMBL" id="LGRX02000738">
    <property type="protein sequence ID" value="KAK3287786.1"/>
    <property type="molecule type" value="Genomic_DNA"/>
</dbReference>
<gene>
    <name evidence="1" type="ORF">CYMTET_4740</name>
</gene>
<evidence type="ECO:0000313" key="2">
    <source>
        <dbReference type="Proteomes" id="UP001190700"/>
    </source>
</evidence>
<feature type="non-terminal residue" evidence="1">
    <location>
        <position position="70"/>
    </location>
</feature>